<evidence type="ECO:0000313" key="2">
    <source>
        <dbReference type="EMBL" id="SKA94373.1"/>
    </source>
</evidence>
<evidence type="ECO:0000259" key="1">
    <source>
        <dbReference type="Pfam" id="PF03625"/>
    </source>
</evidence>
<evidence type="ECO:0000313" key="3">
    <source>
        <dbReference type="Proteomes" id="UP000190042"/>
    </source>
</evidence>
<dbReference type="Proteomes" id="UP000190042">
    <property type="component" value="Unassembled WGS sequence"/>
</dbReference>
<name>A0A1T4XYA0_9BACL</name>
<dbReference type="RefSeq" id="WP_078817072.1">
    <property type="nucleotide sequence ID" value="NZ_FUYJ01000002.1"/>
</dbReference>
<dbReference type="InterPro" id="IPR035923">
    <property type="entry name" value="TT1751-like_sf"/>
</dbReference>
<dbReference type="AlphaFoldDB" id="A0A1T4XYA0"/>
<organism evidence="2 3">
    <name type="scientific">Sporosarcina newyorkensis</name>
    <dbReference type="NCBI Taxonomy" id="759851"/>
    <lineage>
        <taxon>Bacteria</taxon>
        <taxon>Bacillati</taxon>
        <taxon>Bacillota</taxon>
        <taxon>Bacilli</taxon>
        <taxon>Bacillales</taxon>
        <taxon>Caryophanaceae</taxon>
        <taxon>Sporosarcina</taxon>
    </lineage>
</organism>
<accession>A0A1T4XYA0</accession>
<dbReference type="EMBL" id="FUYJ01000002">
    <property type="protein sequence ID" value="SKA94373.1"/>
    <property type="molecule type" value="Genomic_DNA"/>
</dbReference>
<dbReference type="SUPFAM" id="SSF103247">
    <property type="entry name" value="TT1751-like"/>
    <property type="match status" value="1"/>
</dbReference>
<proteinExistence type="predicted"/>
<protein>
    <submittedName>
        <fullName evidence="2">Uncharacterized conserved protein, DUF302 family</fullName>
    </submittedName>
</protein>
<dbReference type="CDD" id="cd14797">
    <property type="entry name" value="DUF302"/>
    <property type="match status" value="1"/>
</dbReference>
<keyword evidence="3" id="KW-1185">Reference proteome</keyword>
<dbReference type="InterPro" id="IPR005180">
    <property type="entry name" value="DUF302"/>
</dbReference>
<dbReference type="PIRSF" id="PIRSF021774">
    <property type="entry name" value="UCP021774"/>
    <property type="match status" value="1"/>
</dbReference>
<dbReference type="Pfam" id="PF03625">
    <property type="entry name" value="DUF302"/>
    <property type="match status" value="1"/>
</dbReference>
<dbReference type="PANTHER" id="PTHR38342">
    <property type="entry name" value="SLR5037 PROTEIN"/>
    <property type="match status" value="1"/>
</dbReference>
<reference evidence="3" key="1">
    <citation type="submission" date="2017-02" db="EMBL/GenBank/DDBJ databases">
        <authorList>
            <person name="Varghese N."/>
            <person name="Submissions S."/>
        </authorList>
    </citation>
    <scope>NUCLEOTIDE SEQUENCE [LARGE SCALE GENOMIC DNA]</scope>
    <source>
        <strain evidence="3">DSM 23966</strain>
    </source>
</reference>
<dbReference type="InterPro" id="IPR016796">
    <property type="entry name" value="UCP021774"/>
</dbReference>
<feature type="domain" description="DUF302" evidence="1">
    <location>
        <begin position="34"/>
        <end position="96"/>
    </location>
</feature>
<gene>
    <name evidence="2" type="ORF">SAMN04244570_1415</name>
</gene>
<dbReference type="PANTHER" id="PTHR38342:SF1">
    <property type="entry name" value="SLR5037 PROTEIN"/>
    <property type="match status" value="1"/>
</dbReference>
<dbReference type="Gene3D" id="3.30.310.70">
    <property type="entry name" value="TT1751-like domain"/>
    <property type="match status" value="1"/>
</dbReference>
<sequence>MFDYTVETTKGKDEAIRALENSLSEEKFGVLWNFDLTKKLKEKGADFETPFTVLEVCNPHEAKRVLTENLLVGYVLPCKIVVYVHQGTTKIGLPRPTALLSIVKDENILGIAKDIETRLIAAIDRAK</sequence>